<name>A0AAX4FXC1_9EURY</name>
<dbReference type="RefSeq" id="WP_318622346.1">
    <property type="nucleotide sequence ID" value="NZ_CP137642.1"/>
</dbReference>
<dbReference type="GeneID" id="85732406"/>
<gene>
    <name evidence="1" type="ORF">R6Y96_04575</name>
</gene>
<dbReference type="Proteomes" id="UP001305652">
    <property type="component" value="Chromosome"/>
</dbReference>
<reference evidence="1 2" key="1">
    <citation type="submission" date="2023-10" db="EMBL/GenBank/DDBJ databases">
        <title>The complete genome sequence of Methanoculleus receptaculi DSM 18860.</title>
        <authorList>
            <person name="Lai S.-J."/>
            <person name="You Y.-T."/>
            <person name="Chen S.-C."/>
        </authorList>
    </citation>
    <scope>NUCLEOTIDE SEQUENCE [LARGE SCALE GENOMIC DNA]</scope>
    <source>
        <strain evidence="1 2">DSM 18860</strain>
    </source>
</reference>
<keyword evidence="2" id="KW-1185">Reference proteome</keyword>
<accession>A0AAX4FXC1</accession>
<sequence>MAAEEEMTLYQLQEEGEIDRETLNQRLKRASRILVVSSLKTERRQVYGLCRILNRIKKAGMTAHLSPHGLLLKLSKVYAVKSREERVLTGVPEQV</sequence>
<protein>
    <submittedName>
        <fullName evidence="1">Uncharacterized protein</fullName>
    </submittedName>
</protein>
<dbReference type="KEGG" id="mrc:R6Y96_04575"/>
<dbReference type="EMBL" id="CP137642">
    <property type="protein sequence ID" value="WOX58512.1"/>
    <property type="molecule type" value="Genomic_DNA"/>
</dbReference>
<dbReference type="AlphaFoldDB" id="A0AAX4FXC1"/>
<evidence type="ECO:0000313" key="2">
    <source>
        <dbReference type="Proteomes" id="UP001305652"/>
    </source>
</evidence>
<evidence type="ECO:0000313" key="1">
    <source>
        <dbReference type="EMBL" id="WOX58512.1"/>
    </source>
</evidence>
<proteinExistence type="predicted"/>
<organism evidence="1 2">
    <name type="scientific">Methanoculleus receptaculi</name>
    <dbReference type="NCBI Taxonomy" id="394967"/>
    <lineage>
        <taxon>Archaea</taxon>
        <taxon>Methanobacteriati</taxon>
        <taxon>Methanobacteriota</taxon>
        <taxon>Stenosarchaea group</taxon>
        <taxon>Methanomicrobia</taxon>
        <taxon>Methanomicrobiales</taxon>
        <taxon>Methanomicrobiaceae</taxon>
        <taxon>Methanoculleus</taxon>
    </lineage>
</organism>